<evidence type="ECO:0000256" key="6">
    <source>
        <dbReference type="ARBA" id="ARBA00023136"/>
    </source>
</evidence>
<evidence type="ECO:0000256" key="3">
    <source>
        <dbReference type="ARBA" id="ARBA00022475"/>
    </source>
</evidence>
<dbReference type="EMBL" id="VSSQ01066444">
    <property type="protein sequence ID" value="MPN18980.1"/>
    <property type="molecule type" value="Genomic_DNA"/>
</dbReference>
<sequence>MFAVIDILGSVPIIIGMKEKKKKFSPFNASWISFSIMVAFLFLGQALLGLFGVDISSFAVAGALVLLVLAVEMIFGIQIFKDDGPTNSATIVPIVFPLIAGAASFTTILSLRAEYDVVNIIIALFINIVIVYFVLNNIDLISRKVGKGGIYVMRKFFGIILLAIAVKLIVSNLHSLMS</sequence>
<dbReference type="Pfam" id="PF01914">
    <property type="entry name" value="MarC"/>
    <property type="match status" value="1"/>
</dbReference>
<dbReference type="InterPro" id="IPR002771">
    <property type="entry name" value="Multi_antbiot-R_MarC"/>
</dbReference>
<name>A0A645FZB1_9ZZZZ</name>
<dbReference type="AlphaFoldDB" id="A0A645FZB1"/>
<accession>A0A645FZB1</accession>
<feature type="transmembrane region" description="Helical" evidence="7">
    <location>
        <begin position="117"/>
        <end position="135"/>
    </location>
</feature>
<keyword evidence="3" id="KW-1003">Cell membrane</keyword>
<feature type="transmembrane region" description="Helical" evidence="7">
    <location>
        <begin position="27"/>
        <end position="51"/>
    </location>
</feature>
<comment type="similarity">
    <text evidence="2">Belongs to the UPF0056 (MarC) family.</text>
</comment>
<feature type="transmembrane region" description="Helical" evidence="7">
    <location>
        <begin position="57"/>
        <end position="77"/>
    </location>
</feature>
<comment type="subcellular location">
    <subcellularLocation>
        <location evidence="1">Cell membrane</location>
        <topology evidence="1">Multi-pass membrane protein</topology>
    </subcellularLocation>
</comment>
<dbReference type="PANTHER" id="PTHR33508">
    <property type="entry name" value="UPF0056 MEMBRANE PROTEIN YHCE"/>
    <property type="match status" value="1"/>
</dbReference>
<keyword evidence="4 7" id="KW-0812">Transmembrane</keyword>
<keyword evidence="6 7" id="KW-0472">Membrane</keyword>
<dbReference type="PANTHER" id="PTHR33508:SF1">
    <property type="entry name" value="UPF0056 MEMBRANE PROTEIN YHCE"/>
    <property type="match status" value="1"/>
</dbReference>
<evidence type="ECO:0000313" key="8">
    <source>
        <dbReference type="EMBL" id="MPN18980.1"/>
    </source>
</evidence>
<feature type="transmembrane region" description="Helical" evidence="7">
    <location>
        <begin position="156"/>
        <end position="177"/>
    </location>
</feature>
<feature type="transmembrane region" description="Helical" evidence="7">
    <location>
        <begin position="89"/>
        <end position="111"/>
    </location>
</feature>
<proteinExistence type="inferred from homology"/>
<evidence type="ECO:0000256" key="7">
    <source>
        <dbReference type="SAM" id="Phobius"/>
    </source>
</evidence>
<organism evidence="8">
    <name type="scientific">bioreactor metagenome</name>
    <dbReference type="NCBI Taxonomy" id="1076179"/>
    <lineage>
        <taxon>unclassified sequences</taxon>
        <taxon>metagenomes</taxon>
        <taxon>ecological metagenomes</taxon>
    </lineage>
</organism>
<gene>
    <name evidence="8" type="ORF">SDC9_166346</name>
</gene>
<keyword evidence="5 7" id="KW-1133">Transmembrane helix</keyword>
<evidence type="ECO:0000256" key="4">
    <source>
        <dbReference type="ARBA" id="ARBA00022692"/>
    </source>
</evidence>
<reference evidence="8" key="1">
    <citation type="submission" date="2019-08" db="EMBL/GenBank/DDBJ databases">
        <authorList>
            <person name="Kucharzyk K."/>
            <person name="Murdoch R.W."/>
            <person name="Higgins S."/>
            <person name="Loffler F."/>
        </authorList>
    </citation>
    <scope>NUCLEOTIDE SEQUENCE</scope>
</reference>
<evidence type="ECO:0000256" key="1">
    <source>
        <dbReference type="ARBA" id="ARBA00004651"/>
    </source>
</evidence>
<evidence type="ECO:0000256" key="5">
    <source>
        <dbReference type="ARBA" id="ARBA00022989"/>
    </source>
</evidence>
<dbReference type="GO" id="GO:0005886">
    <property type="term" value="C:plasma membrane"/>
    <property type="evidence" value="ECO:0007669"/>
    <property type="project" value="UniProtKB-SubCell"/>
</dbReference>
<protein>
    <submittedName>
        <fullName evidence="8">Uncharacterized protein</fullName>
    </submittedName>
</protein>
<evidence type="ECO:0000256" key="2">
    <source>
        <dbReference type="ARBA" id="ARBA00009784"/>
    </source>
</evidence>
<comment type="caution">
    <text evidence="8">The sequence shown here is derived from an EMBL/GenBank/DDBJ whole genome shotgun (WGS) entry which is preliminary data.</text>
</comment>